<dbReference type="PANTHER" id="PTHR22923">
    <property type="entry name" value="CEREBELLIN-RELATED"/>
    <property type="match status" value="1"/>
</dbReference>
<evidence type="ECO:0000256" key="5">
    <source>
        <dbReference type="SAM" id="SignalP"/>
    </source>
</evidence>
<feature type="chain" id="PRO_5043743787" description="C1q domain-containing protein" evidence="5">
    <location>
        <begin position="18"/>
        <end position="383"/>
    </location>
</feature>
<feature type="domain" description="C1q" evidence="6">
    <location>
        <begin position="247"/>
        <end position="383"/>
    </location>
</feature>
<evidence type="ECO:0000256" key="3">
    <source>
        <dbReference type="ARBA" id="ARBA00022729"/>
    </source>
</evidence>
<keyword evidence="8" id="KW-1185">Reference proteome</keyword>
<accession>A0AAW1FYC5</accession>
<evidence type="ECO:0000259" key="6">
    <source>
        <dbReference type="PROSITE" id="PS50871"/>
    </source>
</evidence>
<comment type="caution">
    <text evidence="7">The sequence shown here is derived from an EMBL/GenBank/DDBJ whole genome shotgun (WGS) entry which is preliminary data.</text>
</comment>
<evidence type="ECO:0000256" key="2">
    <source>
        <dbReference type="ARBA" id="ARBA00022525"/>
    </source>
</evidence>
<dbReference type="EMBL" id="JBCEZU010000023">
    <property type="protein sequence ID" value="KAK9539472.1"/>
    <property type="molecule type" value="Genomic_DNA"/>
</dbReference>
<feature type="signal peptide" evidence="5">
    <location>
        <begin position="1"/>
        <end position="17"/>
    </location>
</feature>
<dbReference type="Pfam" id="PF00386">
    <property type="entry name" value="C1q"/>
    <property type="match status" value="1"/>
</dbReference>
<keyword evidence="2" id="KW-0964">Secreted</keyword>
<dbReference type="InterPro" id="IPR001073">
    <property type="entry name" value="C1q_dom"/>
</dbReference>
<dbReference type="GO" id="GO:0005576">
    <property type="term" value="C:extracellular region"/>
    <property type="evidence" value="ECO:0007669"/>
    <property type="project" value="UniProtKB-SubCell"/>
</dbReference>
<evidence type="ECO:0000313" key="8">
    <source>
        <dbReference type="Proteomes" id="UP001488805"/>
    </source>
</evidence>
<organism evidence="7 8">
    <name type="scientific">Zoarces viviparus</name>
    <name type="common">Viviparous eelpout</name>
    <name type="synonym">Blennius viviparus</name>
    <dbReference type="NCBI Taxonomy" id="48416"/>
    <lineage>
        <taxon>Eukaryota</taxon>
        <taxon>Metazoa</taxon>
        <taxon>Chordata</taxon>
        <taxon>Craniata</taxon>
        <taxon>Vertebrata</taxon>
        <taxon>Euteleostomi</taxon>
        <taxon>Actinopterygii</taxon>
        <taxon>Neopterygii</taxon>
        <taxon>Teleostei</taxon>
        <taxon>Neoteleostei</taxon>
        <taxon>Acanthomorphata</taxon>
        <taxon>Eupercaria</taxon>
        <taxon>Perciformes</taxon>
        <taxon>Cottioidei</taxon>
        <taxon>Zoarcales</taxon>
        <taxon>Zoarcidae</taxon>
        <taxon>Zoarcinae</taxon>
        <taxon>Zoarces</taxon>
    </lineage>
</organism>
<dbReference type="PRINTS" id="PR00007">
    <property type="entry name" value="COMPLEMNTC1Q"/>
</dbReference>
<dbReference type="SMART" id="SM00110">
    <property type="entry name" value="C1Q"/>
    <property type="match status" value="1"/>
</dbReference>
<evidence type="ECO:0000256" key="1">
    <source>
        <dbReference type="ARBA" id="ARBA00004613"/>
    </source>
</evidence>
<dbReference type="InterPro" id="IPR050822">
    <property type="entry name" value="Cerebellin_Synaptic_Org"/>
</dbReference>
<dbReference type="Gene3D" id="6.10.250.1080">
    <property type="match status" value="1"/>
</dbReference>
<protein>
    <recommendedName>
        <fullName evidence="6">C1q domain-containing protein</fullName>
    </recommendedName>
</protein>
<proteinExistence type="predicted"/>
<dbReference type="InterPro" id="IPR008983">
    <property type="entry name" value="Tumour_necrosis_fac-like_dom"/>
</dbReference>
<sequence length="383" mass="42934">MVTMVVFLLAFVGAASSELPHRRRCDPEQGQEMPTLCSNYKNILHLDDVQTKLEENQMLLRERIDAMEGRTRLQLDSANGNISALERLVANVSNAQKDQEEMVSHTEMELRDAKTKLEEQEVDIASLKREVGELVKHGERVGGNISEIEERLDTTERQLRERKEKLEDLESETGAAFNATQKLLNLYKKELSHLNSTARELGVQVEALLNPTETQLEANLMEIQNDSEEPRTEQSELSLEVKRLTAEVKAKVAFSATIIESNDTFTGLGRNSTNNILIYNRVFTNVGFAYNCKTGIFTARLKGVYHFSFMTFGYNGHTSGAVLVKNRHSQVSTWEFTGSGNSDTTSNTVILELSVGETVNIILRKGGKIHTSVFSGFLIFPTL</sequence>
<dbReference type="PROSITE" id="PS50871">
    <property type="entry name" value="C1Q"/>
    <property type="match status" value="1"/>
</dbReference>
<keyword evidence="3 5" id="KW-0732">Signal</keyword>
<gene>
    <name evidence="7" type="ORF">VZT92_004576</name>
</gene>
<comment type="subcellular location">
    <subcellularLocation>
        <location evidence="1">Secreted</location>
    </subcellularLocation>
</comment>
<dbReference type="Gene3D" id="2.60.120.40">
    <property type="match status" value="1"/>
</dbReference>
<feature type="coiled-coil region" evidence="4">
    <location>
        <begin position="75"/>
        <end position="172"/>
    </location>
</feature>
<dbReference type="SUPFAM" id="SSF49842">
    <property type="entry name" value="TNF-like"/>
    <property type="match status" value="1"/>
</dbReference>
<reference evidence="7 8" key="1">
    <citation type="journal article" date="2024" name="Genome Biol. Evol.">
        <title>Chromosome-level genome assembly of the viviparous eelpout Zoarces viviparus.</title>
        <authorList>
            <person name="Fuhrmann N."/>
            <person name="Brasseur M.V."/>
            <person name="Bakowski C.E."/>
            <person name="Podsiadlowski L."/>
            <person name="Prost S."/>
            <person name="Krehenwinkel H."/>
            <person name="Mayer C."/>
        </authorList>
    </citation>
    <scope>NUCLEOTIDE SEQUENCE [LARGE SCALE GENOMIC DNA]</scope>
    <source>
        <strain evidence="7">NO-MEL_2022_Ind0_liver</strain>
    </source>
</reference>
<evidence type="ECO:0000256" key="4">
    <source>
        <dbReference type="SAM" id="Coils"/>
    </source>
</evidence>
<evidence type="ECO:0000313" key="7">
    <source>
        <dbReference type="EMBL" id="KAK9539472.1"/>
    </source>
</evidence>
<dbReference type="AlphaFoldDB" id="A0AAW1FYC5"/>
<dbReference type="Proteomes" id="UP001488805">
    <property type="component" value="Unassembled WGS sequence"/>
</dbReference>
<dbReference type="PANTHER" id="PTHR22923:SF102">
    <property type="entry name" value="CEREBELLIN 13-RELATED"/>
    <property type="match status" value="1"/>
</dbReference>
<name>A0AAW1FYC5_ZOAVI</name>
<keyword evidence="4" id="KW-0175">Coiled coil</keyword>